<dbReference type="SMART" id="SM00418">
    <property type="entry name" value="HTH_ARSR"/>
    <property type="match status" value="1"/>
</dbReference>
<comment type="caution">
    <text evidence="2">The sequence shown here is derived from an EMBL/GenBank/DDBJ whole genome shotgun (WGS) entry which is preliminary data.</text>
</comment>
<keyword evidence="3" id="KW-1185">Reference proteome</keyword>
<sequence length="113" mass="12419">MAQCQASLDGLFLALSDPTRRAVLARLGEGPASVSELARPFDMALPSFLKHVRLLEATGFIRTRKAGRVRTATLRPEAFAAAEGWLAAQRALWEARTDRLELFVTRKPEGDPS</sequence>
<dbReference type="Pfam" id="PF12840">
    <property type="entry name" value="HTH_20"/>
    <property type="match status" value="1"/>
</dbReference>
<dbReference type="NCBIfam" id="NF033788">
    <property type="entry name" value="HTH_metalloreg"/>
    <property type="match status" value="1"/>
</dbReference>
<dbReference type="RefSeq" id="WP_161142777.1">
    <property type="nucleotide sequence ID" value="NZ_SPKJ01000178.1"/>
</dbReference>
<dbReference type="GO" id="GO:0003700">
    <property type="term" value="F:DNA-binding transcription factor activity"/>
    <property type="evidence" value="ECO:0007669"/>
    <property type="project" value="InterPro"/>
</dbReference>
<name>A0A964T8E9_9HYPH</name>
<dbReference type="CDD" id="cd00090">
    <property type="entry name" value="HTH_ARSR"/>
    <property type="match status" value="1"/>
</dbReference>
<accession>A0A964T8E9</accession>
<dbReference type="PROSITE" id="PS50987">
    <property type="entry name" value="HTH_ARSR_2"/>
    <property type="match status" value="1"/>
</dbReference>
<dbReference type="Proteomes" id="UP000773614">
    <property type="component" value="Unassembled WGS sequence"/>
</dbReference>
<dbReference type="OrthoDB" id="9790747at2"/>
<dbReference type="InterPro" id="IPR011991">
    <property type="entry name" value="ArsR-like_HTH"/>
</dbReference>
<dbReference type="InterPro" id="IPR036390">
    <property type="entry name" value="WH_DNA-bd_sf"/>
</dbReference>
<dbReference type="PANTHER" id="PTHR38600:SF2">
    <property type="entry name" value="SLL0088 PROTEIN"/>
    <property type="match status" value="1"/>
</dbReference>
<dbReference type="PRINTS" id="PR00778">
    <property type="entry name" value="HTHARSR"/>
</dbReference>
<reference evidence="2" key="1">
    <citation type="submission" date="2019-03" db="EMBL/GenBank/DDBJ databases">
        <title>Afifella sp. nov., isolated from activated sludge.</title>
        <authorList>
            <person name="Li Q."/>
            <person name="Liu Y."/>
        </authorList>
    </citation>
    <scope>NUCLEOTIDE SEQUENCE</scope>
    <source>
        <strain evidence="2">L72</strain>
    </source>
</reference>
<protein>
    <submittedName>
        <fullName evidence="2">Transcriptional regulator</fullName>
    </submittedName>
</protein>
<dbReference type="InterPro" id="IPR036388">
    <property type="entry name" value="WH-like_DNA-bd_sf"/>
</dbReference>
<proteinExistence type="predicted"/>
<evidence type="ECO:0000259" key="1">
    <source>
        <dbReference type="PROSITE" id="PS50987"/>
    </source>
</evidence>
<organism evidence="2 3">
    <name type="scientific">Propylenella binzhouense</name>
    <dbReference type="NCBI Taxonomy" id="2555902"/>
    <lineage>
        <taxon>Bacteria</taxon>
        <taxon>Pseudomonadati</taxon>
        <taxon>Pseudomonadota</taxon>
        <taxon>Alphaproteobacteria</taxon>
        <taxon>Hyphomicrobiales</taxon>
        <taxon>Propylenellaceae</taxon>
        <taxon>Propylenella</taxon>
    </lineage>
</organism>
<evidence type="ECO:0000313" key="3">
    <source>
        <dbReference type="Proteomes" id="UP000773614"/>
    </source>
</evidence>
<dbReference type="InterPro" id="IPR001845">
    <property type="entry name" value="HTH_ArsR_DNA-bd_dom"/>
</dbReference>
<feature type="domain" description="HTH arsR-type" evidence="1">
    <location>
        <begin position="1"/>
        <end position="94"/>
    </location>
</feature>
<gene>
    <name evidence="2" type="ORF">E4O86_22435</name>
</gene>
<dbReference type="EMBL" id="SPKJ01000178">
    <property type="protein sequence ID" value="MYZ50461.1"/>
    <property type="molecule type" value="Genomic_DNA"/>
</dbReference>
<dbReference type="SUPFAM" id="SSF46785">
    <property type="entry name" value="Winged helix' DNA-binding domain"/>
    <property type="match status" value="1"/>
</dbReference>
<evidence type="ECO:0000313" key="2">
    <source>
        <dbReference type="EMBL" id="MYZ50461.1"/>
    </source>
</evidence>
<dbReference type="PANTHER" id="PTHR38600">
    <property type="entry name" value="TRANSCRIPTIONAL REGULATORY PROTEIN"/>
    <property type="match status" value="1"/>
</dbReference>
<dbReference type="Gene3D" id="1.10.10.10">
    <property type="entry name" value="Winged helix-like DNA-binding domain superfamily/Winged helix DNA-binding domain"/>
    <property type="match status" value="1"/>
</dbReference>
<dbReference type="AlphaFoldDB" id="A0A964T8E9"/>